<organism evidence="1 2">
    <name type="scientific">Desulfurella multipotens</name>
    <dbReference type="NCBI Taxonomy" id="79269"/>
    <lineage>
        <taxon>Bacteria</taxon>
        <taxon>Pseudomonadati</taxon>
        <taxon>Campylobacterota</taxon>
        <taxon>Desulfurellia</taxon>
        <taxon>Desulfurellales</taxon>
        <taxon>Desulfurellaceae</taxon>
        <taxon>Desulfurella</taxon>
    </lineage>
</organism>
<dbReference type="RefSeq" id="WP_092129626.1">
    <property type="nucleotide sequence ID" value="NZ_FMYU01000014.1"/>
</dbReference>
<dbReference type="Proteomes" id="UP000199411">
    <property type="component" value="Unassembled WGS sequence"/>
</dbReference>
<proteinExistence type="predicted"/>
<dbReference type="OrthoDB" id="9949729at2"/>
<dbReference type="EMBL" id="FMYU01000014">
    <property type="protein sequence ID" value="SDC98651.1"/>
    <property type="molecule type" value="Genomic_DNA"/>
</dbReference>
<accession>A0A1G6R2B2</accession>
<evidence type="ECO:0000313" key="2">
    <source>
        <dbReference type="Proteomes" id="UP000199411"/>
    </source>
</evidence>
<dbReference type="AlphaFoldDB" id="A0A1G6R2B2"/>
<gene>
    <name evidence="1" type="ORF">SAMN05660835_01713</name>
</gene>
<sequence>MDIFKEGLEPVKEPTQEDVVDAINMILDKAPKWTIVEELEEIAEYILILEKALEKNGIALDKNDMNEIKFEDEEEFKKEKKWLLLHFVGKIIKKEGP</sequence>
<protein>
    <submittedName>
        <fullName evidence="1">Uncharacterized protein</fullName>
    </submittedName>
</protein>
<reference evidence="2" key="1">
    <citation type="submission" date="2016-10" db="EMBL/GenBank/DDBJ databases">
        <authorList>
            <person name="Varghese N."/>
            <person name="Submissions S."/>
        </authorList>
    </citation>
    <scope>NUCLEOTIDE SEQUENCE [LARGE SCALE GENOMIC DNA]</scope>
    <source>
        <strain evidence="2">DSM 8415</strain>
    </source>
</reference>
<keyword evidence="2" id="KW-1185">Reference proteome</keyword>
<name>A0A1G6R2B2_9BACT</name>
<evidence type="ECO:0000313" key="1">
    <source>
        <dbReference type="EMBL" id="SDC98651.1"/>
    </source>
</evidence>